<feature type="binding site" evidence="7">
    <location>
        <position position="134"/>
    </location>
    <ligand>
        <name>glyoxylate</name>
        <dbReference type="ChEBI" id="CHEBI:36655"/>
    </ligand>
</feature>
<sequence length="392" mass="42830">MSIYDVIPVTAEDHRRRARRRLPRFLFDYIEGGANDELTLAANSRDFQQLQFRQRVMRDVSTVDTACELLGFQSSAPMVIAPVGMTGMYARRGEVQAARAAKAAGLPFTLSTMSICPLEEVQAATQTPFWFQLYMIRDREFVQRLLQRAKAAGCTTLVFTVDLPLPGMRLRDFRNGMLGGGLPGKLSQLAQLVSSPLWALDVGIKGKPHNFGNLKEKIADPDDLDLYKAFIDSQFDPSCTWDDIRWLRDQWQGKLLVKGVQEVDDARAAVDAGADAVLVSNHGARQLDSVASSISKLPAVVAAVGSEVEVYVDGGVRSGLDVVKARCLGATGVFLGRAWVYALASRGQQGVEQLLGLFQKEIATAMALMGVNQLDDLNPELLETAISRGNPG</sequence>
<dbReference type="PROSITE" id="PS00557">
    <property type="entry name" value="FMN_HYDROXY_ACID_DH_1"/>
    <property type="match status" value="1"/>
</dbReference>
<dbReference type="PIRSF" id="PIRSF000138">
    <property type="entry name" value="Al-hdrx_acd_dh"/>
    <property type="match status" value="1"/>
</dbReference>
<name>A0A5C9A4S0_9GAMM</name>
<dbReference type="AlphaFoldDB" id="A0A5C9A4S0"/>
<comment type="cofactor">
    <cofactor evidence="1">
        <name>FMN</name>
        <dbReference type="ChEBI" id="CHEBI:58210"/>
    </cofactor>
</comment>
<comment type="similarity">
    <text evidence="5">Belongs to the FMN-dependent alpha-hydroxy acid dehydrogenase family.</text>
</comment>
<dbReference type="GO" id="GO:0010181">
    <property type="term" value="F:FMN binding"/>
    <property type="evidence" value="ECO:0007669"/>
    <property type="project" value="InterPro"/>
</dbReference>
<organism evidence="9 10">
    <name type="scientific">Parahaliea maris</name>
    <dbReference type="NCBI Taxonomy" id="2716870"/>
    <lineage>
        <taxon>Bacteria</taxon>
        <taxon>Pseudomonadati</taxon>
        <taxon>Pseudomonadota</taxon>
        <taxon>Gammaproteobacteria</taxon>
        <taxon>Cellvibrionales</taxon>
        <taxon>Halieaceae</taxon>
        <taxon>Parahaliea</taxon>
    </lineage>
</organism>
<evidence type="ECO:0000256" key="3">
    <source>
        <dbReference type="ARBA" id="ARBA00022643"/>
    </source>
</evidence>
<dbReference type="Gene3D" id="3.20.20.70">
    <property type="entry name" value="Aldolase class I"/>
    <property type="match status" value="1"/>
</dbReference>
<feature type="binding site" evidence="7">
    <location>
        <position position="280"/>
    </location>
    <ligand>
        <name>FMN</name>
        <dbReference type="ChEBI" id="CHEBI:58210"/>
    </ligand>
</feature>
<dbReference type="PROSITE" id="PS51349">
    <property type="entry name" value="FMN_HYDROXY_ACID_DH_2"/>
    <property type="match status" value="1"/>
</dbReference>
<evidence type="ECO:0000256" key="1">
    <source>
        <dbReference type="ARBA" id="ARBA00001917"/>
    </source>
</evidence>
<evidence type="ECO:0000256" key="4">
    <source>
        <dbReference type="ARBA" id="ARBA00023002"/>
    </source>
</evidence>
<dbReference type="EC" id="1.1.1.27" evidence="9"/>
<dbReference type="NCBIfam" id="NF008398">
    <property type="entry name" value="PRK11197.1"/>
    <property type="match status" value="1"/>
</dbReference>
<feature type="binding site" evidence="7">
    <location>
        <position position="282"/>
    </location>
    <ligand>
        <name>glyoxylate</name>
        <dbReference type="ChEBI" id="CHEBI:36655"/>
    </ligand>
</feature>
<evidence type="ECO:0000256" key="7">
    <source>
        <dbReference type="PIRSR" id="PIRSR000138-2"/>
    </source>
</evidence>
<evidence type="ECO:0000256" key="5">
    <source>
        <dbReference type="ARBA" id="ARBA00024042"/>
    </source>
</evidence>
<feature type="binding site" evidence="7">
    <location>
        <begin position="336"/>
        <end position="337"/>
    </location>
    <ligand>
        <name>FMN</name>
        <dbReference type="ChEBI" id="CHEBI:58210"/>
    </ligand>
</feature>
<evidence type="ECO:0000256" key="6">
    <source>
        <dbReference type="PIRSR" id="PIRSR000138-1"/>
    </source>
</evidence>
<feature type="binding site" evidence="7">
    <location>
        <position position="132"/>
    </location>
    <ligand>
        <name>glyoxylate</name>
        <dbReference type="ChEBI" id="CHEBI:36655"/>
    </ligand>
</feature>
<dbReference type="InterPro" id="IPR000262">
    <property type="entry name" value="FMN-dep_DH"/>
</dbReference>
<keyword evidence="3 7" id="KW-0288">FMN</keyword>
<dbReference type="Pfam" id="PF01070">
    <property type="entry name" value="FMN_dh"/>
    <property type="match status" value="1"/>
</dbReference>
<dbReference type="EMBL" id="VRZA01000002">
    <property type="protein sequence ID" value="TXS95788.1"/>
    <property type="molecule type" value="Genomic_DNA"/>
</dbReference>
<feature type="binding site" evidence="7">
    <location>
        <position position="169"/>
    </location>
    <ligand>
        <name>glyoxylate</name>
        <dbReference type="ChEBI" id="CHEBI:36655"/>
    </ligand>
</feature>
<dbReference type="FunFam" id="3.20.20.70:FF:000029">
    <property type="entry name" value="L-lactate dehydrogenase"/>
    <property type="match status" value="1"/>
</dbReference>
<dbReference type="InterPro" id="IPR037396">
    <property type="entry name" value="FMN_HAD"/>
</dbReference>
<dbReference type="Proteomes" id="UP000321039">
    <property type="component" value="Unassembled WGS sequence"/>
</dbReference>
<dbReference type="InterPro" id="IPR012133">
    <property type="entry name" value="Alpha-hydoxy_acid_DH_FMN"/>
</dbReference>
<keyword evidence="10" id="KW-1185">Reference proteome</keyword>
<protein>
    <submittedName>
        <fullName evidence="9">L-lactate dehydrogenase</fullName>
        <ecNumber evidence="9">1.1.1.27</ecNumber>
    </submittedName>
</protein>
<dbReference type="RefSeq" id="WP_148067812.1">
    <property type="nucleotide sequence ID" value="NZ_VRZA01000002.1"/>
</dbReference>
<dbReference type="PANTHER" id="PTHR10578">
    <property type="entry name" value="S -2-HYDROXY-ACID OXIDASE-RELATED"/>
    <property type="match status" value="1"/>
</dbReference>
<accession>A0A5C9A4S0</accession>
<feature type="binding site" evidence="7">
    <location>
        <position position="285"/>
    </location>
    <ligand>
        <name>glyoxylate</name>
        <dbReference type="ChEBI" id="CHEBI:36655"/>
    </ligand>
</feature>
<evidence type="ECO:0000313" key="9">
    <source>
        <dbReference type="EMBL" id="TXS95788.1"/>
    </source>
</evidence>
<dbReference type="PANTHER" id="PTHR10578:SF85">
    <property type="entry name" value="L-LACTATE DEHYDROGENASE"/>
    <property type="match status" value="1"/>
</dbReference>
<evidence type="ECO:0000256" key="2">
    <source>
        <dbReference type="ARBA" id="ARBA00022630"/>
    </source>
</evidence>
<dbReference type="InterPro" id="IPR013785">
    <property type="entry name" value="Aldolase_TIM"/>
</dbReference>
<feature type="binding site" evidence="7">
    <location>
        <position position="258"/>
    </location>
    <ligand>
        <name>FMN</name>
        <dbReference type="ChEBI" id="CHEBI:58210"/>
    </ligand>
</feature>
<evidence type="ECO:0000259" key="8">
    <source>
        <dbReference type="PROSITE" id="PS51349"/>
    </source>
</evidence>
<evidence type="ECO:0000313" key="10">
    <source>
        <dbReference type="Proteomes" id="UP000321039"/>
    </source>
</evidence>
<reference evidence="9 10" key="1">
    <citation type="submission" date="2019-08" db="EMBL/GenBank/DDBJ databases">
        <title>Parahaliea maris sp. nov., isolated from the surface seawater.</title>
        <authorList>
            <person name="Liu Y."/>
        </authorList>
    </citation>
    <scope>NUCLEOTIDE SEQUENCE [LARGE SCALE GENOMIC DNA]</scope>
    <source>
        <strain evidence="9 10">HSLHS9</strain>
    </source>
</reference>
<feature type="binding site" evidence="7">
    <location>
        <begin position="82"/>
        <end position="84"/>
    </location>
    <ligand>
        <name>FMN</name>
        <dbReference type="ChEBI" id="CHEBI:58210"/>
    </ligand>
</feature>
<feature type="binding site" evidence="7">
    <location>
        <position position="160"/>
    </location>
    <ligand>
        <name>FMN</name>
        <dbReference type="ChEBI" id="CHEBI:58210"/>
    </ligand>
</feature>
<feature type="binding site" evidence="7">
    <location>
        <begin position="313"/>
        <end position="317"/>
    </location>
    <ligand>
        <name>FMN</name>
        <dbReference type="ChEBI" id="CHEBI:58210"/>
    </ligand>
</feature>
<feature type="binding site" evidence="7">
    <location>
        <position position="111"/>
    </location>
    <ligand>
        <name>FMN</name>
        <dbReference type="ChEBI" id="CHEBI:58210"/>
    </ligand>
</feature>
<dbReference type="GO" id="GO:0005886">
    <property type="term" value="C:plasma membrane"/>
    <property type="evidence" value="ECO:0007669"/>
    <property type="project" value="TreeGrafter"/>
</dbReference>
<dbReference type="SUPFAM" id="SSF51395">
    <property type="entry name" value="FMN-linked oxidoreductases"/>
    <property type="match status" value="1"/>
</dbReference>
<feature type="binding site" evidence="7">
    <location>
        <position position="29"/>
    </location>
    <ligand>
        <name>glyoxylate</name>
        <dbReference type="ChEBI" id="CHEBI:36655"/>
    </ligand>
</feature>
<dbReference type="GO" id="GO:0004459">
    <property type="term" value="F:L-lactate dehydrogenase (NAD+) activity"/>
    <property type="evidence" value="ECO:0007669"/>
    <property type="project" value="UniProtKB-EC"/>
</dbReference>
<dbReference type="GO" id="GO:0009060">
    <property type="term" value="P:aerobic respiration"/>
    <property type="evidence" value="ECO:0007669"/>
    <property type="project" value="TreeGrafter"/>
</dbReference>
<feature type="active site" description="Proton acceptor" evidence="6">
    <location>
        <position position="282"/>
    </location>
</feature>
<comment type="caution">
    <text evidence="9">The sequence shown here is derived from an EMBL/GenBank/DDBJ whole genome shotgun (WGS) entry which is preliminary data.</text>
</comment>
<keyword evidence="2 7" id="KW-0285">Flavoprotein</keyword>
<gene>
    <name evidence="9" type="ORF">FV139_07950</name>
</gene>
<dbReference type="InterPro" id="IPR008259">
    <property type="entry name" value="FMN_hydac_DH_AS"/>
</dbReference>
<proteinExistence type="inferred from homology"/>
<keyword evidence="4 9" id="KW-0560">Oxidoreductase</keyword>
<feature type="domain" description="FMN hydroxy acid dehydrogenase" evidence="8">
    <location>
        <begin position="3"/>
        <end position="387"/>
    </location>
</feature>
<dbReference type="CDD" id="cd02809">
    <property type="entry name" value="alpha_hydroxyacid_oxid_FMN"/>
    <property type="match status" value="1"/>
</dbReference>